<evidence type="ECO:0000256" key="2">
    <source>
        <dbReference type="SAM" id="Phobius"/>
    </source>
</evidence>
<evidence type="ECO:0000313" key="3">
    <source>
        <dbReference type="EMBL" id="MYR34150.1"/>
    </source>
</evidence>
<evidence type="ECO:0000256" key="1">
    <source>
        <dbReference type="SAM" id="MobiDB-lite"/>
    </source>
</evidence>
<feature type="transmembrane region" description="Helical" evidence="2">
    <location>
        <begin position="70"/>
        <end position="89"/>
    </location>
</feature>
<gene>
    <name evidence="3" type="ORF">GTW20_18285</name>
</gene>
<feature type="transmembrane region" description="Helical" evidence="2">
    <location>
        <begin position="137"/>
        <end position="161"/>
    </location>
</feature>
<reference evidence="3 4" key="1">
    <citation type="journal article" date="2019" name="Nat. Commun.">
        <title>The antimicrobial potential of Streptomyces from insect microbiomes.</title>
        <authorList>
            <person name="Chevrette M.G."/>
            <person name="Carlson C.M."/>
            <person name="Ortega H.E."/>
            <person name="Thomas C."/>
            <person name="Ananiev G.E."/>
            <person name="Barns K.J."/>
            <person name="Book A.J."/>
            <person name="Cagnazzo J."/>
            <person name="Carlos C."/>
            <person name="Flanigan W."/>
            <person name="Grubbs K.J."/>
            <person name="Horn H.A."/>
            <person name="Hoffmann F.M."/>
            <person name="Klassen J.L."/>
            <person name="Knack J.J."/>
            <person name="Lewin G.R."/>
            <person name="McDonald B.R."/>
            <person name="Muller L."/>
            <person name="Melo W.G.P."/>
            <person name="Pinto-Tomas A.A."/>
            <person name="Schmitz A."/>
            <person name="Wendt-Pienkowski E."/>
            <person name="Wildman S."/>
            <person name="Zhao M."/>
            <person name="Zhang F."/>
            <person name="Bugni T.S."/>
            <person name="Andes D.R."/>
            <person name="Pupo M.T."/>
            <person name="Currie C.R."/>
        </authorList>
    </citation>
    <scope>NUCLEOTIDE SEQUENCE [LARGE SCALE GENOMIC DNA]</scope>
    <source>
        <strain evidence="3 4">SID5840</strain>
    </source>
</reference>
<keyword evidence="2" id="KW-0472">Membrane</keyword>
<feature type="compositionally biased region" description="Pro residues" evidence="1">
    <location>
        <begin position="200"/>
        <end position="220"/>
    </location>
</feature>
<dbReference type="EMBL" id="WWHY01000001">
    <property type="protein sequence ID" value="MYR34150.1"/>
    <property type="molecule type" value="Genomic_DNA"/>
</dbReference>
<accession>A0A7K2IVZ3</accession>
<dbReference type="AlphaFoldDB" id="A0A7K2IVZ3"/>
<dbReference type="Proteomes" id="UP000467124">
    <property type="component" value="Unassembled WGS sequence"/>
</dbReference>
<keyword evidence="2" id="KW-1133">Transmembrane helix</keyword>
<sequence length="247" mass="24069">MISPSGLAFAVLCFLFPFFSLSCSGMAGDLRITYSGMSLAFGGTPSLDGSLASQLGSGDLEDLRVDANPLLLVSLVSLLVGVGLSVGLPNPLARSIGALASGGLALVTAGVNQIVMASSAEEEIASASGGQVAYADIQTSSGVGIVLLSFVLIAVMVWAVVDLVLTRRGPVPGGGAQGGPPQGPFPPPPGPPGRGGAPSFGPPPPGTGGPRPPQGPPGQPGAPWGPAGPPQGPRGGPHGPQGPAGPR</sequence>
<keyword evidence="2" id="KW-0812">Transmembrane</keyword>
<organism evidence="3 4">
    <name type="scientific">Nocardiopsis alba</name>
    <dbReference type="NCBI Taxonomy" id="53437"/>
    <lineage>
        <taxon>Bacteria</taxon>
        <taxon>Bacillati</taxon>
        <taxon>Actinomycetota</taxon>
        <taxon>Actinomycetes</taxon>
        <taxon>Streptosporangiales</taxon>
        <taxon>Nocardiopsidaceae</taxon>
        <taxon>Nocardiopsis</taxon>
    </lineage>
</organism>
<feature type="transmembrane region" description="Helical" evidence="2">
    <location>
        <begin position="96"/>
        <end position="117"/>
    </location>
</feature>
<protein>
    <submittedName>
        <fullName evidence="3">Uncharacterized protein</fullName>
    </submittedName>
</protein>
<comment type="caution">
    <text evidence="3">The sequence shown here is derived from an EMBL/GenBank/DDBJ whole genome shotgun (WGS) entry which is preliminary data.</text>
</comment>
<feature type="region of interest" description="Disordered" evidence="1">
    <location>
        <begin position="172"/>
        <end position="247"/>
    </location>
</feature>
<feature type="compositionally biased region" description="Pro residues" evidence="1">
    <location>
        <begin position="181"/>
        <end position="192"/>
    </location>
</feature>
<evidence type="ECO:0000313" key="4">
    <source>
        <dbReference type="Proteomes" id="UP000467124"/>
    </source>
</evidence>
<proteinExistence type="predicted"/>
<name>A0A7K2IVZ3_9ACTN</name>